<feature type="transmembrane region" description="Helical" evidence="1">
    <location>
        <begin position="47"/>
        <end position="70"/>
    </location>
</feature>
<keyword evidence="1" id="KW-0472">Membrane</keyword>
<dbReference type="Proteomes" id="UP001597549">
    <property type="component" value="Unassembled WGS sequence"/>
</dbReference>
<evidence type="ECO:0000313" key="2">
    <source>
        <dbReference type="EMBL" id="MFD2907622.1"/>
    </source>
</evidence>
<comment type="caution">
    <text evidence="2">The sequence shown here is derived from an EMBL/GenBank/DDBJ whole genome shotgun (WGS) entry which is preliminary data.</text>
</comment>
<accession>A0ABW5Z6X9</accession>
<protein>
    <recommendedName>
        <fullName evidence="4">Outer membrane protein assembly factor BamE</fullName>
    </recommendedName>
</protein>
<dbReference type="EMBL" id="JBHUOL010000006">
    <property type="protein sequence ID" value="MFD2907622.1"/>
    <property type="molecule type" value="Genomic_DNA"/>
</dbReference>
<name>A0ABW5Z6X9_9FLAO</name>
<evidence type="ECO:0000256" key="1">
    <source>
        <dbReference type="SAM" id="Phobius"/>
    </source>
</evidence>
<evidence type="ECO:0008006" key="4">
    <source>
        <dbReference type="Google" id="ProtNLM"/>
    </source>
</evidence>
<reference evidence="3" key="1">
    <citation type="journal article" date="2019" name="Int. J. Syst. Evol. Microbiol.">
        <title>The Global Catalogue of Microorganisms (GCM) 10K type strain sequencing project: providing services to taxonomists for standard genome sequencing and annotation.</title>
        <authorList>
            <consortium name="The Broad Institute Genomics Platform"/>
            <consortium name="The Broad Institute Genome Sequencing Center for Infectious Disease"/>
            <person name="Wu L."/>
            <person name="Ma J."/>
        </authorList>
    </citation>
    <scope>NUCLEOTIDE SEQUENCE [LARGE SCALE GENOMIC DNA]</scope>
    <source>
        <strain evidence="3">KCTC 52644</strain>
    </source>
</reference>
<gene>
    <name evidence="2" type="ORF">ACFSX9_02630</name>
</gene>
<organism evidence="2 3">
    <name type="scientific">Flavobacterium ardleyense</name>
    <dbReference type="NCBI Taxonomy" id="2038737"/>
    <lineage>
        <taxon>Bacteria</taxon>
        <taxon>Pseudomonadati</taxon>
        <taxon>Bacteroidota</taxon>
        <taxon>Flavobacteriia</taxon>
        <taxon>Flavobacteriales</taxon>
        <taxon>Flavobacteriaceae</taxon>
        <taxon>Flavobacterium</taxon>
    </lineage>
</organism>
<keyword evidence="1" id="KW-1133">Transmembrane helix</keyword>
<sequence length="164" mass="19416">MELLIMPELFGISIEVYFIILILAIPTFFIWRWIFRKSIKDKRKLNIATWTATIISMPVIYLGIIILWIFSISYYPSNDFDREKWLNDKEKRYELSEEIIESKMLIGKTKAEVKQILGNEENADESDLWNYYLGFRPQLFGIDPDVLDIEFKNGIVIKVGQHET</sequence>
<keyword evidence="3" id="KW-1185">Reference proteome</keyword>
<feature type="transmembrane region" description="Helical" evidence="1">
    <location>
        <begin position="16"/>
        <end position="35"/>
    </location>
</feature>
<evidence type="ECO:0000313" key="3">
    <source>
        <dbReference type="Proteomes" id="UP001597549"/>
    </source>
</evidence>
<keyword evidence="1" id="KW-0812">Transmembrane</keyword>
<proteinExistence type="predicted"/>
<dbReference type="RefSeq" id="WP_379804036.1">
    <property type="nucleotide sequence ID" value="NZ_JBHUOL010000006.1"/>
</dbReference>